<dbReference type="PRINTS" id="PR00599">
    <property type="entry name" value="MAPEPTIDASE"/>
</dbReference>
<dbReference type="PANTHER" id="PTHR46112">
    <property type="entry name" value="AMINOPEPTIDASE"/>
    <property type="match status" value="1"/>
</dbReference>
<dbReference type="PANTHER" id="PTHR46112:SF3">
    <property type="entry name" value="AMINOPEPTIDASE YPDF"/>
    <property type="match status" value="1"/>
</dbReference>
<keyword evidence="4" id="KW-1185">Reference proteome</keyword>
<feature type="domain" description="Peptidase M24" evidence="1">
    <location>
        <begin position="146"/>
        <end position="347"/>
    </location>
</feature>
<dbReference type="InterPro" id="IPR050659">
    <property type="entry name" value="Peptidase_M24B"/>
</dbReference>
<dbReference type="InterPro" id="IPR000994">
    <property type="entry name" value="Pept_M24"/>
</dbReference>
<gene>
    <name evidence="3" type="ORF">SAMN05660649_01499</name>
</gene>
<reference evidence="4" key="1">
    <citation type="submission" date="2016-10" db="EMBL/GenBank/DDBJ databases">
        <authorList>
            <person name="Varghese N."/>
            <person name="Submissions S."/>
        </authorList>
    </citation>
    <scope>NUCLEOTIDE SEQUENCE [LARGE SCALE GENOMIC DNA]</scope>
    <source>
        <strain evidence="4">DSM 17038</strain>
    </source>
</reference>
<dbReference type="EMBL" id="FOOX01000004">
    <property type="protein sequence ID" value="SFG38161.1"/>
    <property type="molecule type" value="Genomic_DNA"/>
</dbReference>
<evidence type="ECO:0000313" key="3">
    <source>
        <dbReference type="EMBL" id="SFG38161.1"/>
    </source>
</evidence>
<dbReference type="Pfam" id="PF01321">
    <property type="entry name" value="Creatinase_N"/>
    <property type="match status" value="1"/>
</dbReference>
<dbReference type="GO" id="GO:0008235">
    <property type="term" value="F:metalloexopeptidase activity"/>
    <property type="evidence" value="ECO:0007669"/>
    <property type="project" value="UniProtKB-ARBA"/>
</dbReference>
<dbReference type="CDD" id="cd01092">
    <property type="entry name" value="APP-like"/>
    <property type="match status" value="1"/>
</dbReference>
<dbReference type="InterPro" id="IPR001714">
    <property type="entry name" value="Pept_M24_MAP"/>
</dbReference>
<dbReference type="SUPFAM" id="SSF55920">
    <property type="entry name" value="Creatinase/aminopeptidase"/>
    <property type="match status" value="1"/>
</dbReference>
<dbReference type="Gene3D" id="3.40.350.10">
    <property type="entry name" value="Creatinase/prolidase N-terminal domain"/>
    <property type="match status" value="1"/>
</dbReference>
<dbReference type="AlphaFoldDB" id="A0A1I2RK07"/>
<dbReference type="OrthoDB" id="9806388at2"/>
<evidence type="ECO:0000259" key="2">
    <source>
        <dbReference type="Pfam" id="PF01321"/>
    </source>
</evidence>
<dbReference type="Gene3D" id="3.90.230.10">
    <property type="entry name" value="Creatinase/methionine aminopeptidase superfamily"/>
    <property type="match status" value="1"/>
</dbReference>
<organism evidence="3 4">
    <name type="scientific">Desulfotruncus arcticus DSM 17038</name>
    <dbReference type="NCBI Taxonomy" id="1121424"/>
    <lineage>
        <taxon>Bacteria</taxon>
        <taxon>Bacillati</taxon>
        <taxon>Bacillota</taxon>
        <taxon>Clostridia</taxon>
        <taxon>Eubacteriales</taxon>
        <taxon>Desulfallaceae</taxon>
        <taxon>Desulfotruncus</taxon>
    </lineage>
</organism>
<feature type="domain" description="Creatinase N-terminal" evidence="2">
    <location>
        <begin position="7"/>
        <end position="135"/>
    </location>
</feature>
<evidence type="ECO:0000313" key="4">
    <source>
        <dbReference type="Proteomes" id="UP000199337"/>
    </source>
</evidence>
<sequence length="363" mass="40033">MDIYAKRLANVKKLMFEENIDYLVLAPTTNMFYLTGLKTVADERLQVAVLPAEGPITLILPEMYGETAKEIRVCHQLLTWADNQNPVDLVRAAVAGREGRVAVDDRMWAGHLLQIMQAFSGFQFVAAQKIMGRARVGKDQIELSLLKLSGELADAVMKEVMQEIKVGITEKQLAAFIANRIKVLGGDDISFQPIVASGPNGALPHHHPGDRKFEQGDFIVVDFGALLQGYCSDITRTFCLGKASEESKKIYLAVQEANEAGFQAVSNGVACQNVDKAARNAIKRAGYGNYFIHRTGHGIGLDYHEEPYLVAGNLTPLRPGMVFSVEPGIYLAGRMGVRIEDIVALTEDGPRRFNNFPRELIEL</sequence>
<dbReference type="InterPro" id="IPR029149">
    <property type="entry name" value="Creatin/AminoP/Spt16_N"/>
</dbReference>
<proteinExistence type="predicted"/>
<dbReference type="Proteomes" id="UP000199337">
    <property type="component" value="Unassembled WGS sequence"/>
</dbReference>
<protein>
    <submittedName>
        <fullName evidence="3">Xaa-Pro dipeptidase</fullName>
    </submittedName>
</protein>
<dbReference type="GO" id="GO:0004177">
    <property type="term" value="F:aminopeptidase activity"/>
    <property type="evidence" value="ECO:0007669"/>
    <property type="project" value="UniProtKB-ARBA"/>
</dbReference>
<accession>A0A1I2RK07</accession>
<dbReference type="InterPro" id="IPR000587">
    <property type="entry name" value="Creatinase_N"/>
</dbReference>
<dbReference type="RefSeq" id="WP_092470226.1">
    <property type="nucleotide sequence ID" value="NZ_FOOX01000004.1"/>
</dbReference>
<dbReference type="Pfam" id="PF00557">
    <property type="entry name" value="Peptidase_M24"/>
    <property type="match status" value="1"/>
</dbReference>
<evidence type="ECO:0000259" key="1">
    <source>
        <dbReference type="Pfam" id="PF00557"/>
    </source>
</evidence>
<name>A0A1I2RK07_9FIRM</name>
<dbReference type="STRING" id="341036.SAMN05660649_01499"/>
<dbReference type="SUPFAM" id="SSF53092">
    <property type="entry name" value="Creatinase/prolidase N-terminal domain"/>
    <property type="match status" value="1"/>
</dbReference>
<dbReference type="InterPro" id="IPR036005">
    <property type="entry name" value="Creatinase/aminopeptidase-like"/>
</dbReference>